<evidence type="ECO:0000313" key="2">
    <source>
        <dbReference type="EMBL" id="SHG42437.1"/>
    </source>
</evidence>
<feature type="signal peptide" evidence="1">
    <location>
        <begin position="1"/>
        <end position="26"/>
    </location>
</feature>
<dbReference type="STRING" id="1123382.SAMN02745221_00172"/>
<keyword evidence="3" id="KW-1185">Reference proteome</keyword>
<keyword evidence="1" id="KW-0732">Signal</keyword>
<reference evidence="3" key="1">
    <citation type="submission" date="2016-11" db="EMBL/GenBank/DDBJ databases">
        <authorList>
            <person name="Varghese N."/>
            <person name="Submissions S."/>
        </authorList>
    </citation>
    <scope>NUCLEOTIDE SEQUENCE [LARGE SCALE GENOMIC DNA]</scope>
    <source>
        <strain evidence="3">DSM 11003</strain>
    </source>
</reference>
<dbReference type="AlphaFoldDB" id="A0A1M5JPE5"/>
<organism evidence="2 3">
    <name type="scientific">Thermosyntropha lipolytica DSM 11003</name>
    <dbReference type="NCBI Taxonomy" id="1123382"/>
    <lineage>
        <taxon>Bacteria</taxon>
        <taxon>Bacillati</taxon>
        <taxon>Bacillota</taxon>
        <taxon>Clostridia</taxon>
        <taxon>Eubacteriales</taxon>
        <taxon>Syntrophomonadaceae</taxon>
        <taxon>Thermosyntropha</taxon>
    </lineage>
</organism>
<evidence type="ECO:0000313" key="3">
    <source>
        <dbReference type="Proteomes" id="UP000242329"/>
    </source>
</evidence>
<dbReference type="RefSeq" id="WP_073089008.1">
    <property type="nucleotide sequence ID" value="NZ_FQWY01000003.1"/>
</dbReference>
<gene>
    <name evidence="2" type="ORF">SAMN02745221_00172</name>
</gene>
<dbReference type="Proteomes" id="UP000242329">
    <property type="component" value="Unassembled WGS sequence"/>
</dbReference>
<evidence type="ECO:0000256" key="1">
    <source>
        <dbReference type="SAM" id="SignalP"/>
    </source>
</evidence>
<name>A0A1M5JPE5_9FIRM</name>
<sequence>MKKMNKIVVVFVMLGLLLSTAGIVQAATLAITANVQSVLNLALNPTTMNFTDVVPGVPTDPQILTATTTGNGSYQLTLQGAAFTGPASQPASVLQFKETSASTYVSATTAAINMLASPSTATNDGDQKTFHIRLNFPAHAPNGTYSANITITAVPQ</sequence>
<accession>A0A1M5JPE5</accession>
<protein>
    <submittedName>
        <fullName evidence="2">Uncharacterized protein</fullName>
    </submittedName>
</protein>
<feature type="chain" id="PRO_5013245879" evidence="1">
    <location>
        <begin position="27"/>
        <end position="156"/>
    </location>
</feature>
<dbReference type="EMBL" id="FQWY01000003">
    <property type="protein sequence ID" value="SHG42437.1"/>
    <property type="molecule type" value="Genomic_DNA"/>
</dbReference>
<proteinExistence type="predicted"/>